<dbReference type="Gene3D" id="3.60.15.10">
    <property type="entry name" value="Ribonuclease Z/Hydroxyacylglutathione hydrolase-like"/>
    <property type="match status" value="1"/>
</dbReference>
<dbReference type="SUPFAM" id="SSF56281">
    <property type="entry name" value="Metallo-hydrolase/oxidoreductase"/>
    <property type="match status" value="1"/>
</dbReference>
<dbReference type="Proteomes" id="UP000233750">
    <property type="component" value="Unassembled WGS sequence"/>
</dbReference>
<dbReference type="SMART" id="SM00849">
    <property type="entry name" value="Lactamase_B"/>
    <property type="match status" value="1"/>
</dbReference>
<dbReference type="CDD" id="cd07716">
    <property type="entry name" value="RNaseZ_short-form-like_MBL-fold"/>
    <property type="match status" value="1"/>
</dbReference>
<accession>A0A2N3WUQ0</accession>
<dbReference type="InterPro" id="IPR036866">
    <property type="entry name" value="RibonucZ/Hydroxyglut_hydro"/>
</dbReference>
<name>A0A2N3WUQ0_9PSEU</name>
<protein>
    <submittedName>
        <fullName evidence="2">Ribonuclease BN (tRNA processing enzyme)</fullName>
    </submittedName>
</protein>
<dbReference type="Pfam" id="PF12706">
    <property type="entry name" value="Lactamase_B_2"/>
    <property type="match status" value="1"/>
</dbReference>
<comment type="caution">
    <text evidence="2">The sequence shown here is derived from an EMBL/GenBank/DDBJ whole genome shotgun (WGS) entry which is preliminary data.</text>
</comment>
<evidence type="ECO:0000313" key="2">
    <source>
        <dbReference type="EMBL" id="PKV97597.1"/>
    </source>
</evidence>
<reference evidence="2 3" key="1">
    <citation type="submission" date="2017-12" db="EMBL/GenBank/DDBJ databases">
        <title>Sequencing the genomes of 1000 Actinobacteria strains.</title>
        <authorList>
            <person name="Klenk H.-P."/>
        </authorList>
    </citation>
    <scope>NUCLEOTIDE SEQUENCE [LARGE SCALE GENOMIC DNA]</scope>
    <source>
        <strain evidence="2 3">DSM 45165</strain>
    </source>
</reference>
<organism evidence="2 3">
    <name type="scientific">Amycolatopsis echigonensis</name>
    <dbReference type="NCBI Taxonomy" id="2576905"/>
    <lineage>
        <taxon>Bacteria</taxon>
        <taxon>Bacillati</taxon>
        <taxon>Actinomycetota</taxon>
        <taxon>Actinomycetes</taxon>
        <taxon>Pseudonocardiales</taxon>
        <taxon>Pseudonocardiaceae</taxon>
        <taxon>Amycolatopsis</taxon>
    </lineage>
</organism>
<dbReference type="EMBL" id="PJMY01000003">
    <property type="protein sequence ID" value="PKV97597.1"/>
    <property type="molecule type" value="Genomic_DNA"/>
</dbReference>
<evidence type="ECO:0000313" key="3">
    <source>
        <dbReference type="Proteomes" id="UP000233750"/>
    </source>
</evidence>
<dbReference type="RefSeq" id="WP_101440297.1">
    <property type="nucleotide sequence ID" value="NZ_PJMY01000003.1"/>
</dbReference>
<feature type="domain" description="Metallo-beta-lactamase" evidence="1">
    <location>
        <begin position="18"/>
        <end position="210"/>
    </location>
</feature>
<dbReference type="GO" id="GO:0042781">
    <property type="term" value="F:3'-tRNA processing endoribonuclease activity"/>
    <property type="evidence" value="ECO:0007669"/>
    <property type="project" value="TreeGrafter"/>
</dbReference>
<dbReference type="PANTHER" id="PTHR46018:SF4">
    <property type="entry name" value="METALLO-HYDROLASE YHFI-RELATED"/>
    <property type="match status" value="1"/>
</dbReference>
<sequence length="269" mass="28098">MHLTVLGCRSGMPADGQASSGYLVETASTKLLLDCGPGIAAALTAVTDPAELDGVVISHLHADHCYDLLPIGKSLLSATLDFPGGPPARSSSLRPVPLYVPAGARSLFTRWAALFPVVTAPLLDQAFERAFAVHEYTPGDRFEIGDTTVGLHELRHVAPNCGVRVETSTAVLAYTGDTGYADSAVKLATEADLLLAEATLSAPDRTSHGHLSGGDAGRIAAEAGARALALTHFASIEPAWLQHLFDDATGSFDGPIRVVRAGERIRVLA</sequence>
<keyword evidence="3" id="KW-1185">Reference proteome</keyword>
<dbReference type="PANTHER" id="PTHR46018">
    <property type="entry name" value="ZINC PHOSPHODIESTERASE ELAC PROTEIN 1"/>
    <property type="match status" value="1"/>
</dbReference>
<dbReference type="AlphaFoldDB" id="A0A2N3WUQ0"/>
<dbReference type="OrthoDB" id="9800940at2"/>
<evidence type="ECO:0000259" key="1">
    <source>
        <dbReference type="SMART" id="SM00849"/>
    </source>
</evidence>
<gene>
    <name evidence="2" type="ORF">ATK30_8583</name>
</gene>
<dbReference type="InterPro" id="IPR001279">
    <property type="entry name" value="Metallo-B-lactamas"/>
</dbReference>
<proteinExistence type="predicted"/>